<evidence type="ECO:0000256" key="8">
    <source>
        <dbReference type="ARBA" id="ARBA00022679"/>
    </source>
</evidence>
<dbReference type="InterPro" id="IPR000738">
    <property type="entry name" value="WHEP-TRS_dom"/>
</dbReference>
<reference evidence="19" key="1">
    <citation type="submission" date="2025-08" db="UniProtKB">
        <authorList>
            <consortium name="RefSeq"/>
        </authorList>
    </citation>
    <scope>IDENTIFICATION</scope>
    <source>
        <tissue evidence="19">Gonad</tissue>
    </source>
</reference>
<organism evidence="18 19">
    <name type="scientific">Branchiostoma belcheri</name>
    <name type="common">Amphioxus</name>
    <dbReference type="NCBI Taxonomy" id="7741"/>
    <lineage>
        <taxon>Eukaryota</taxon>
        <taxon>Metazoa</taxon>
        <taxon>Chordata</taxon>
        <taxon>Cephalochordata</taxon>
        <taxon>Leptocardii</taxon>
        <taxon>Amphioxiformes</taxon>
        <taxon>Branchiostomatidae</taxon>
        <taxon>Branchiostoma</taxon>
    </lineage>
</organism>
<evidence type="ECO:0000256" key="3">
    <source>
        <dbReference type="ARBA" id="ARBA00011738"/>
    </source>
</evidence>
<dbReference type="Pfam" id="PF00458">
    <property type="entry name" value="WHEP-TRS"/>
    <property type="match status" value="1"/>
</dbReference>
<dbReference type="Gene3D" id="3.30.930.10">
    <property type="entry name" value="Bira Bifunctional Protein, Domain 2"/>
    <property type="match status" value="1"/>
</dbReference>
<dbReference type="InterPro" id="IPR004154">
    <property type="entry name" value="Anticodon-bd"/>
</dbReference>
<dbReference type="AlphaFoldDB" id="A0A6P5AVQ7"/>
<dbReference type="FunFam" id="3.40.50.800:FF:000004">
    <property type="entry name" value="Glycine--tRNA ligase 2"/>
    <property type="match status" value="1"/>
</dbReference>
<evidence type="ECO:0000256" key="7">
    <source>
        <dbReference type="ARBA" id="ARBA00022598"/>
    </source>
</evidence>
<dbReference type="GO" id="GO:0005739">
    <property type="term" value="C:mitochondrion"/>
    <property type="evidence" value="ECO:0007669"/>
    <property type="project" value="TreeGrafter"/>
</dbReference>
<evidence type="ECO:0000256" key="11">
    <source>
        <dbReference type="ARBA" id="ARBA00022917"/>
    </source>
</evidence>
<dbReference type="InterPro" id="IPR006195">
    <property type="entry name" value="aa-tRNA-synth_II"/>
</dbReference>
<dbReference type="FunFam" id="3.30.40.230:FF:000001">
    <property type="entry name" value="Glycine--tRNA ligase"/>
    <property type="match status" value="1"/>
</dbReference>
<dbReference type="PRINTS" id="PR01043">
    <property type="entry name" value="TRNASYNTHGLY"/>
</dbReference>
<dbReference type="RefSeq" id="XP_019646016.1">
    <property type="nucleotide sequence ID" value="XM_019790457.1"/>
</dbReference>
<dbReference type="CDD" id="cd00858">
    <property type="entry name" value="GlyRS_anticodon"/>
    <property type="match status" value="1"/>
</dbReference>
<name>A0A6P5AVQ7_BRABE</name>
<dbReference type="GO" id="GO:0070150">
    <property type="term" value="P:mitochondrial glycyl-tRNA aminoacylation"/>
    <property type="evidence" value="ECO:0007669"/>
    <property type="project" value="TreeGrafter"/>
</dbReference>
<sequence length="743" mass="83843">MQLFTKLLPSASYLVARSIITTQSRRLLVHGTPRQAKQQRVITQTKVATVSTPDQLVQNETMSSADVETILAPLRQAVKDQGDLVRKLKEAKSPKLEVDEAVKELKKRKKTLEEKEKSLAPPDEAFNRAKMEDLLKRRFVYDQAFSLYGGVAGLFDFGPIGCMMKNNITDMWRSHFILEESMLEVDCTMLTPANVLKASGHVDKFADHMVKDLKTGECFRADHLLQAHMEKLLADKKTPEETKAKCREYMPRLDDFNKQQLTEKFQELGVKSPTNNNDLSEPMEFNLMFQTNIGPAGLLPGFLRPETAQGIFLNFKRLLEFNQNKLPFAAAQIGVSFRNEISPRSGLIRCREFPMAEIEHFLDPEDKDHPKFSSVADLKVTLYSGKMQVSGQSPAVTTLGEAVKQGTIANESLGYFMGRIFLFMVKVGIHPDKLRFRQHMENEMAHYACDCWDAECKTSYGWVECVGCADRSCFDLCQHSVATKTALCYSKPLPEPIMVDVTEIEPQKSVLGKTLKKDAKPVTEHLQSLGEEDILQLEKVLQDKGEAVVSVKGKDFSIKPDMIKVKRYQKKKFVEEITPGVIEPSFGIGRVMYAVLEHNFRMREGDEQRTFFSLPAMVAPYKCSVLPLSGNEEFVPFVKQLSDSLTRADMSHKVDDSSGSIGRRYARTDEIAIPFGITVDFDTVNKEPSTVTLRERDSMGQVRLPIDDVPQVVSDLSAGRISWADVENKYPKFQAQETSRSDV</sequence>
<dbReference type="PROSITE" id="PS50862">
    <property type="entry name" value="AA_TRNA_LIGASE_II"/>
    <property type="match status" value="1"/>
</dbReference>
<evidence type="ECO:0000256" key="2">
    <source>
        <dbReference type="ARBA" id="ARBA00008226"/>
    </source>
</evidence>
<dbReference type="InterPro" id="IPR009068">
    <property type="entry name" value="uS15_NS1_RNA-bd_sf"/>
</dbReference>
<dbReference type="Gene3D" id="3.40.50.800">
    <property type="entry name" value="Anticodon-binding domain"/>
    <property type="match status" value="1"/>
</dbReference>
<dbReference type="KEGG" id="bbel:109486596"/>
<comment type="catalytic activity">
    <reaction evidence="14">
        <text>2 ATP + H(+) = P(1),P(4)-bis(5'-adenosyl) tetraphosphate + diphosphate</text>
        <dbReference type="Rhea" id="RHEA:34935"/>
        <dbReference type="ChEBI" id="CHEBI:15378"/>
        <dbReference type="ChEBI" id="CHEBI:30616"/>
        <dbReference type="ChEBI" id="CHEBI:33019"/>
        <dbReference type="ChEBI" id="CHEBI:58141"/>
    </reaction>
    <physiologicalReaction direction="left-to-right" evidence="14">
        <dbReference type="Rhea" id="RHEA:34936"/>
    </physiologicalReaction>
</comment>
<evidence type="ECO:0000256" key="6">
    <source>
        <dbReference type="ARBA" id="ARBA00022490"/>
    </source>
</evidence>
<evidence type="ECO:0000256" key="15">
    <source>
        <dbReference type="ARBA" id="ARBA00049523"/>
    </source>
</evidence>
<evidence type="ECO:0000256" key="5">
    <source>
        <dbReference type="ARBA" id="ARBA00019404"/>
    </source>
</evidence>
<comment type="subcellular location">
    <subcellularLocation>
        <location evidence="1">Cytoplasm</location>
    </subcellularLocation>
</comment>
<evidence type="ECO:0000256" key="1">
    <source>
        <dbReference type="ARBA" id="ARBA00004496"/>
    </source>
</evidence>
<evidence type="ECO:0000256" key="13">
    <source>
        <dbReference type="ARBA" id="ARBA00030057"/>
    </source>
</evidence>
<dbReference type="PROSITE" id="PS51185">
    <property type="entry name" value="WHEP_TRS_2"/>
    <property type="match status" value="1"/>
</dbReference>
<keyword evidence="10" id="KW-0067">ATP-binding</keyword>
<gene>
    <name evidence="19" type="primary">LOC109486596</name>
</gene>
<dbReference type="InterPro" id="IPR036621">
    <property type="entry name" value="Anticodon-bd_dom_sf"/>
</dbReference>
<dbReference type="InterPro" id="IPR027031">
    <property type="entry name" value="Gly-tRNA_synthase/POLG2"/>
</dbReference>
<comment type="similarity">
    <text evidence="2">Belongs to the class-II aminoacyl-tRNA synthetase family.</text>
</comment>
<keyword evidence="11" id="KW-0648">Protein biosynthesis</keyword>
<feature type="domain" description="Aminoacyl-transfer RNA synthetases class-II family profile" evidence="16">
    <location>
        <begin position="258"/>
        <end position="620"/>
    </location>
</feature>
<dbReference type="NCBIfam" id="NF003211">
    <property type="entry name" value="PRK04173.1"/>
    <property type="match status" value="1"/>
</dbReference>
<dbReference type="InterPro" id="IPR045864">
    <property type="entry name" value="aa-tRNA-synth_II/BPL/LPL"/>
</dbReference>
<comment type="subunit">
    <text evidence="3">Homodimer.</text>
</comment>
<dbReference type="SUPFAM" id="SSF55681">
    <property type="entry name" value="Class II aaRS and biotin synthetases"/>
    <property type="match status" value="1"/>
</dbReference>
<evidence type="ECO:0000313" key="18">
    <source>
        <dbReference type="Proteomes" id="UP000515135"/>
    </source>
</evidence>
<keyword evidence="9" id="KW-0547">Nucleotide-binding</keyword>
<evidence type="ECO:0000256" key="9">
    <source>
        <dbReference type="ARBA" id="ARBA00022741"/>
    </source>
</evidence>
<dbReference type="Gene3D" id="3.30.720.200">
    <property type="match status" value="1"/>
</dbReference>
<dbReference type="SUPFAM" id="SSF52954">
    <property type="entry name" value="Class II aaRS ABD-related"/>
    <property type="match status" value="1"/>
</dbReference>
<dbReference type="CDD" id="cd00774">
    <property type="entry name" value="GlyRS-like_core"/>
    <property type="match status" value="1"/>
</dbReference>
<evidence type="ECO:0000256" key="14">
    <source>
        <dbReference type="ARBA" id="ARBA00048436"/>
    </source>
</evidence>
<dbReference type="Gene3D" id="1.10.287.10">
    <property type="entry name" value="S15/NS1, RNA-binding"/>
    <property type="match status" value="1"/>
</dbReference>
<keyword evidence="8" id="KW-0808">Transferase</keyword>
<keyword evidence="12" id="KW-0030">Aminoacyl-tRNA synthetase</keyword>
<dbReference type="PANTHER" id="PTHR10745">
    <property type="entry name" value="GLYCYL-TRNA SYNTHETASE/DNA POLYMERASE SUBUNIT GAMMA-2"/>
    <property type="match status" value="1"/>
</dbReference>
<dbReference type="InterPro" id="IPR002315">
    <property type="entry name" value="tRNA-synt_gly"/>
</dbReference>
<keyword evidence="6" id="KW-0963">Cytoplasm</keyword>
<dbReference type="GeneID" id="109486596"/>
<dbReference type="EC" id="6.1.1.14" evidence="4"/>
<dbReference type="InterPro" id="IPR002314">
    <property type="entry name" value="aa-tRNA-synt_IIb"/>
</dbReference>
<dbReference type="GO" id="GO:0016740">
    <property type="term" value="F:transferase activity"/>
    <property type="evidence" value="ECO:0007669"/>
    <property type="project" value="UniProtKB-KW"/>
</dbReference>
<dbReference type="Pfam" id="PF03129">
    <property type="entry name" value="HGTP_anticodon"/>
    <property type="match status" value="1"/>
</dbReference>
<evidence type="ECO:0000256" key="10">
    <source>
        <dbReference type="ARBA" id="ARBA00022840"/>
    </source>
</evidence>
<dbReference type="Gene3D" id="3.30.40.230">
    <property type="match status" value="1"/>
</dbReference>
<dbReference type="GO" id="GO:0004820">
    <property type="term" value="F:glycine-tRNA ligase activity"/>
    <property type="evidence" value="ECO:0007669"/>
    <property type="project" value="UniProtKB-EC"/>
</dbReference>
<evidence type="ECO:0000256" key="4">
    <source>
        <dbReference type="ARBA" id="ARBA00012829"/>
    </source>
</evidence>
<accession>A0A6P5AVQ7</accession>
<dbReference type="FunFam" id="3.30.930.10:FF:000010">
    <property type="entry name" value="Glycyl-tRNA synthetase 1"/>
    <property type="match status" value="1"/>
</dbReference>
<proteinExistence type="inferred from homology"/>
<dbReference type="InterPro" id="IPR033731">
    <property type="entry name" value="GlyRS-like_core"/>
</dbReference>
<keyword evidence="7" id="KW-0436">Ligase</keyword>
<keyword evidence="18" id="KW-1185">Reference proteome</keyword>
<dbReference type="SUPFAM" id="SSF47060">
    <property type="entry name" value="S15/NS1 RNA-binding domain"/>
    <property type="match status" value="1"/>
</dbReference>
<comment type="catalytic activity">
    <reaction evidence="15">
        <text>tRNA(Gly) + glycine + ATP = glycyl-tRNA(Gly) + AMP + diphosphate</text>
        <dbReference type="Rhea" id="RHEA:16013"/>
        <dbReference type="Rhea" id="RHEA-COMP:9664"/>
        <dbReference type="Rhea" id="RHEA-COMP:9683"/>
        <dbReference type="ChEBI" id="CHEBI:30616"/>
        <dbReference type="ChEBI" id="CHEBI:33019"/>
        <dbReference type="ChEBI" id="CHEBI:57305"/>
        <dbReference type="ChEBI" id="CHEBI:78442"/>
        <dbReference type="ChEBI" id="CHEBI:78522"/>
        <dbReference type="ChEBI" id="CHEBI:456215"/>
        <dbReference type="EC" id="6.1.1.14"/>
    </reaction>
    <physiologicalReaction direction="left-to-right" evidence="15">
        <dbReference type="Rhea" id="RHEA:16014"/>
    </physiologicalReaction>
</comment>
<evidence type="ECO:0000259" key="16">
    <source>
        <dbReference type="PROSITE" id="PS50862"/>
    </source>
</evidence>
<dbReference type="OrthoDB" id="57698at2759"/>
<feature type="domain" description="WHEP-TRS" evidence="17">
    <location>
        <begin position="70"/>
        <end position="126"/>
    </location>
</feature>
<dbReference type="FunFam" id="3.30.720.200:FF:000001">
    <property type="entry name" value="Glycine--tRNA ligase 2"/>
    <property type="match status" value="1"/>
</dbReference>
<dbReference type="NCBIfam" id="TIGR00389">
    <property type="entry name" value="glyS_dimeric"/>
    <property type="match status" value="1"/>
</dbReference>
<evidence type="ECO:0000256" key="12">
    <source>
        <dbReference type="ARBA" id="ARBA00023146"/>
    </source>
</evidence>
<dbReference type="GO" id="GO:0005524">
    <property type="term" value="F:ATP binding"/>
    <property type="evidence" value="ECO:0007669"/>
    <property type="project" value="UniProtKB-KW"/>
</dbReference>
<dbReference type="Proteomes" id="UP000515135">
    <property type="component" value="Unplaced"/>
</dbReference>
<evidence type="ECO:0000313" key="19">
    <source>
        <dbReference type="RefSeq" id="XP_019646016.1"/>
    </source>
</evidence>
<dbReference type="PROSITE" id="PS00762">
    <property type="entry name" value="WHEP_TRS_1"/>
    <property type="match status" value="1"/>
</dbReference>
<evidence type="ECO:0000259" key="17">
    <source>
        <dbReference type="PROSITE" id="PS51185"/>
    </source>
</evidence>
<dbReference type="SMART" id="SM00991">
    <property type="entry name" value="WHEP-TRS"/>
    <property type="match status" value="1"/>
</dbReference>
<dbReference type="Pfam" id="PF00587">
    <property type="entry name" value="tRNA-synt_2b"/>
    <property type="match status" value="1"/>
</dbReference>
<dbReference type="PANTHER" id="PTHR10745:SF0">
    <property type="entry name" value="GLYCINE--TRNA LIGASE"/>
    <property type="match status" value="1"/>
</dbReference>
<protein>
    <recommendedName>
        <fullName evidence="5">Glycine--tRNA ligase</fullName>
        <ecNumber evidence="4">6.1.1.14</ecNumber>
    </recommendedName>
    <alternativeName>
        <fullName evidence="13">Diadenosine tetraphosphate synthetase</fullName>
    </alternativeName>
</protein>